<dbReference type="EMBL" id="CAJNOH010000630">
    <property type="protein sequence ID" value="CAF1092070.1"/>
    <property type="molecule type" value="Genomic_DNA"/>
</dbReference>
<dbReference type="InterPro" id="IPR006089">
    <property type="entry name" value="Acyl-CoA_DH_CS"/>
</dbReference>
<dbReference type="Pfam" id="PF02771">
    <property type="entry name" value="Acyl-CoA_dh_N"/>
    <property type="match status" value="1"/>
</dbReference>
<dbReference type="InterPro" id="IPR004045">
    <property type="entry name" value="Glutathione_S-Trfase_N"/>
</dbReference>
<feature type="region of interest" description="Disordered" evidence="1">
    <location>
        <begin position="438"/>
        <end position="532"/>
    </location>
</feature>
<dbReference type="Pfam" id="PF14497">
    <property type="entry name" value="GST_C_3"/>
    <property type="match status" value="1"/>
</dbReference>
<dbReference type="GO" id="GO:0005739">
    <property type="term" value="C:mitochondrion"/>
    <property type="evidence" value="ECO:0007669"/>
    <property type="project" value="TreeGrafter"/>
</dbReference>
<feature type="domain" description="GST N-terminal" evidence="2">
    <location>
        <begin position="233"/>
        <end position="311"/>
    </location>
</feature>
<dbReference type="GO" id="GO:0008470">
    <property type="term" value="F:3-methylbutanoyl-CoA dehydrogenase activity"/>
    <property type="evidence" value="ECO:0007669"/>
    <property type="project" value="TreeGrafter"/>
</dbReference>
<protein>
    <recommendedName>
        <fullName evidence="8">Isovaleryl-CoA dehydrogenase</fullName>
    </recommendedName>
</protein>
<dbReference type="InterPro" id="IPR010987">
    <property type="entry name" value="Glutathione-S-Trfase_C-like"/>
</dbReference>
<reference evidence="4" key="1">
    <citation type="submission" date="2021-02" db="EMBL/GenBank/DDBJ databases">
        <authorList>
            <person name="Nowell W R."/>
        </authorList>
    </citation>
    <scope>NUCLEOTIDE SEQUENCE</scope>
</reference>
<dbReference type="PANTHER" id="PTHR43884:SF12">
    <property type="entry name" value="ISOVALERYL-COA DEHYDROGENASE, MITOCHONDRIAL-RELATED"/>
    <property type="match status" value="1"/>
</dbReference>
<dbReference type="Gene3D" id="1.20.1050.10">
    <property type="match status" value="1"/>
</dbReference>
<proteinExistence type="predicted"/>
<dbReference type="PANTHER" id="PTHR43884">
    <property type="entry name" value="ACYL-COA DEHYDROGENASE"/>
    <property type="match status" value="1"/>
</dbReference>
<evidence type="ECO:0000259" key="2">
    <source>
        <dbReference type="PROSITE" id="PS50404"/>
    </source>
</evidence>
<dbReference type="GO" id="GO:0050660">
    <property type="term" value="F:flavin adenine dinucleotide binding"/>
    <property type="evidence" value="ECO:0007669"/>
    <property type="project" value="InterPro"/>
</dbReference>
<dbReference type="PROSITE" id="PS50404">
    <property type="entry name" value="GST_NTER"/>
    <property type="match status" value="1"/>
</dbReference>
<dbReference type="SFLD" id="SFLDS00019">
    <property type="entry name" value="Glutathione_Transferase_(cytos"/>
    <property type="match status" value="1"/>
</dbReference>
<dbReference type="SUPFAM" id="SSF52833">
    <property type="entry name" value="Thioredoxin-like"/>
    <property type="match status" value="1"/>
</dbReference>
<comment type="caution">
    <text evidence="4">The sequence shown here is derived from an EMBL/GenBank/DDBJ whole genome shotgun (WGS) entry which is preliminary data.</text>
</comment>
<feature type="domain" description="GST C-terminal" evidence="3">
    <location>
        <begin position="313"/>
        <end position="448"/>
    </location>
</feature>
<feature type="compositionally biased region" description="Polar residues" evidence="1">
    <location>
        <begin position="520"/>
        <end position="532"/>
    </location>
</feature>
<dbReference type="Gene3D" id="1.10.540.10">
    <property type="entry name" value="Acyl-CoA dehydrogenase/oxidase, N-terminal domain"/>
    <property type="match status" value="1"/>
</dbReference>
<dbReference type="PROSITE" id="PS50405">
    <property type="entry name" value="GST_CTER"/>
    <property type="match status" value="1"/>
</dbReference>
<evidence type="ECO:0000259" key="3">
    <source>
        <dbReference type="PROSITE" id="PS50405"/>
    </source>
</evidence>
<dbReference type="Proteomes" id="UP000663854">
    <property type="component" value="Unassembled WGS sequence"/>
</dbReference>
<organism evidence="4 6">
    <name type="scientific">Rotaria sordida</name>
    <dbReference type="NCBI Taxonomy" id="392033"/>
    <lineage>
        <taxon>Eukaryota</taxon>
        <taxon>Metazoa</taxon>
        <taxon>Spiralia</taxon>
        <taxon>Gnathifera</taxon>
        <taxon>Rotifera</taxon>
        <taxon>Eurotatoria</taxon>
        <taxon>Bdelloidea</taxon>
        <taxon>Philodinida</taxon>
        <taxon>Philodinidae</taxon>
        <taxon>Rotaria</taxon>
    </lineage>
</organism>
<evidence type="ECO:0008006" key="8">
    <source>
        <dbReference type="Google" id="ProtNLM"/>
    </source>
</evidence>
<accession>A0A814NFC3</accession>
<name>A0A814NFC3_9BILA</name>
<dbReference type="SUPFAM" id="SSF47616">
    <property type="entry name" value="GST C-terminal domain-like"/>
    <property type="match status" value="1"/>
</dbReference>
<gene>
    <name evidence="5" type="ORF">JXQ802_LOCUS31742</name>
    <name evidence="4" type="ORF">PYM288_LOCUS19231</name>
</gene>
<dbReference type="EMBL" id="CAJNOL010001363">
    <property type="protein sequence ID" value="CAF1344279.1"/>
    <property type="molecule type" value="Genomic_DNA"/>
</dbReference>
<evidence type="ECO:0000313" key="5">
    <source>
        <dbReference type="EMBL" id="CAF1344279.1"/>
    </source>
</evidence>
<dbReference type="InterPro" id="IPR009100">
    <property type="entry name" value="AcylCoA_DH/oxidase_NM_dom_sf"/>
</dbReference>
<dbReference type="InterPro" id="IPR036282">
    <property type="entry name" value="Glutathione-S-Trfase_C_sf"/>
</dbReference>
<evidence type="ECO:0000313" key="6">
    <source>
        <dbReference type="Proteomes" id="UP000663854"/>
    </source>
</evidence>
<dbReference type="InterPro" id="IPR037069">
    <property type="entry name" value="AcylCoA_DH/ox_N_sf"/>
</dbReference>
<dbReference type="InterPro" id="IPR013786">
    <property type="entry name" value="AcylCoA_DH/ox_N"/>
</dbReference>
<dbReference type="InterPro" id="IPR004046">
    <property type="entry name" value="GST_C"/>
</dbReference>
<dbReference type="InterPro" id="IPR040079">
    <property type="entry name" value="Glutathione_S-Trfase"/>
</dbReference>
<dbReference type="Gene3D" id="3.40.30.10">
    <property type="entry name" value="Glutaredoxin"/>
    <property type="match status" value="1"/>
</dbReference>
<dbReference type="GO" id="GO:0006552">
    <property type="term" value="P:L-leucine catabolic process"/>
    <property type="evidence" value="ECO:0007669"/>
    <property type="project" value="TreeGrafter"/>
</dbReference>
<keyword evidence="7" id="KW-1185">Reference proteome</keyword>
<evidence type="ECO:0000256" key="1">
    <source>
        <dbReference type="SAM" id="MobiDB-lite"/>
    </source>
</evidence>
<evidence type="ECO:0000313" key="7">
    <source>
        <dbReference type="Proteomes" id="UP000663870"/>
    </source>
</evidence>
<dbReference type="Proteomes" id="UP000663870">
    <property type="component" value="Unassembled WGS sequence"/>
</dbReference>
<dbReference type="InterPro" id="IPR036249">
    <property type="entry name" value="Thioredoxin-like_sf"/>
</dbReference>
<dbReference type="AlphaFoldDB" id="A0A814NFC3"/>
<sequence length="545" mass="63187">MWKRFVDINKQRLISSIQIFKRLQSSTQYYPINDDVYGLTDDQKQLRETVFAFTQKELAPHANNIDRDNSFPQLREFWKKLGDLGLLGVTAPVEYGGLGLHYTEHCIAMEEISRASGSIALSYGAHSNLCVNQIVRNGNEEQKQKYLPKLISGEHFGALAMSEPNSGSDVVSMKLRAEKKGNNLNSYPQYYGPATLIGLPNNSNQGPSSIQGSLYQQQNYQPITNERNINNPSSFKLYDFGRNNRCDIIDFIFSFVNVSFSDKRIKKDEWNRVKNLIPIQQLPILRINNQLKIYDLNVIIRYLAREFNLYGSRNDEHAIVDMILELTRQFQEKFFEQINKSINIEEQQQKILLTQFITDHSTNYLNQLEKSYEIFHYNGPFYLGSQISIADLIVYQTISYLINIEPKLLDNYPNLKQARSYLEKYPQLTNYLKKKNFKIKNKRHKTVPPTLRQVDHHHRRHRSYDEHKSSPRQQPKEPTSPLKSKSSNSQSIEKNPTPPLQKTEESNLSSNQSKKEEEPISSSQTIEVTSSLLDVIQEKSESFEN</sequence>
<dbReference type="FunFam" id="1.10.540.10:FF:000007">
    <property type="entry name" value="Isovaleryl-CoA dehydrogenase, mitochondrial"/>
    <property type="match status" value="1"/>
</dbReference>
<dbReference type="SUPFAM" id="SSF56645">
    <property type="entry name" value="Acyl-CoA dehydrogenase NM domain-like"/>
    <property type="match status" value="1"/>
</dbReference>
<evidence type="ECO:0000313" key="4">
    <source>
        <dbReference type="EMBL" id="CAF1092070.1"/>
    </source>
</evidence>
<feature type="compositionally biased region" description="Low complexity" evidence="1">
    <location>
        <begin position="480"/>
        <end position="494"/>
    </location>
</feature>
<dbReference type="PROSITE" id="PS00072">
    <property type="entry name" value="ACYL_COA_DH_1"/>
    <property type="match status" value="1"/>
</dbReference>